<feature type="transmembrane region" description="Helical" evidence="2">
    <location>
        <begin position="449"/>
        <end position="474"/>
    </location>
</feature>
<keyword evidence="5" id="KW-1185">Reference proteome</keyword>
<dbReference type="GO" id="GO:0010183">
    <property type="term" value="P:pollen tube guidance"/>
    <property type="evidence" value="ECO:0007669"/>
    <property type="project" value="TreeGrafter"/>
</dbReference>
<feature type="signal peptide" evidence="3">
    <location>
        <begin position="1"/>
        <end position="18"/>
    </location>
</feature>
<feature type="chain" id="PRO_5040450425" description="Protein GAMETE EXPRESSED 3" evidence="3">
    <location>
        <begin position="19"/>
        <end position="694"/>
    </location>
</feature>
<evidence type="ECO:0000256" key="1">
    <source>
        <dbReference type="SAM" id="MobiDB-lite"/>
    </source>
</evidence>
<accession>A0A9Q0HG02</accession>
<evidence type="ECO:0000256" key="2">
    <source>
        <dbReference type="SAM" id="Phobius"/>
    </source>
</evidence>
<dbReference type="SMART" id="SM00564">
    <property type="entry name" value="PQQ"/>
    <property type="match status" value="5"/>
</dbReference>
<dbReference type="InterPro" id="IPR011047">
    <property type="entry name" value="Quinoprotein_ADH-like_sf"/>
</dbReference>
<keyword evidence="2" id="KW-0812">Transmembrane</keyword>
<dbReference type="EMBL" id="JAMYWD010000007">
    <property type="protein sequence ID" value="KAJ4964571.1"/>
    <property type="molecule type" value="Genomic_DNA"/>
</dbReference>
<evidence type="ECO:0000313" key="5">
    <source>
        <dbReference type="Proteomes" id="UP001141806"/>
    </source>
</evidence>
<dbReference type="InterPro" id="IPR045301">
    <property type="entry name" value="GEX3-like"/>
</dbReference>
<reference evidence="4" key="1">
    <citation type="journal article" date="2023" name="Plant J.">
        <title>The genome of the king protea, Protea cynaroides.</title>
        <authorList>
            <person name="Chang J."/>
            <person name="Duong T.A."/>
            <person name="Schoeman C."/>
            <person name="Ma X."/>
            <person name="Roodt D."/>
            <person name="Barker N."/>
            <person name="Li Z."/>
            <person name="Van de Peer Y."/>
            <person name="Mizrachi E."/>
        </authorList>
    </citation>
    <scope>NUCLEOTIDE SEQUENCE</scope>
    <source>
        <tissue evidence="4">Young leaves</tissue>
    </source>
</reference>
<organism evidence="4 5">
    <name type="scientific">Protea cynaroides</name>
    <dbReference type="NCBI Taxonomy" id="273540"/>
    <lineage>
        <taxon>Eukaryota</taxon>
        <taxon>Viridiplantae</taxon>
        <taxon>Streptophyta</taxon>
        <taxon>Embryophyta</taxon>
        <taxon>Tracheophyta</taxon>
        <taxon>Spermatophyta</taxon>
        <taxon>Magnoliopsida</taxon>
        <taxon>Proteales</taxon>
        <taxon>Proteaceae</taxon>
        <taxon>Protea</taxon>
    </lineage>
</organism>
<evidence type="ECO:0000313" key="4">
    <source>
        <dbReference type="EMBL" id="KAJ4964571.1"/>
    </source>
</evidence>
<proteinExistence type="predicted"/>
<dbReference type="SUPFAM" id="SSF50998">
    <property type="entry name" value="Quinoprotein alcohol dehydrogenase-like"/>
    <property type="match status" value="1"/>
</dbReference>
<dbReference type="GO" id="GO:0009793">
    <property type="term" value="P:embryo development ending in seed dormancy"/>
    <property type="evidence" value="ECO:0007669"/>
    <property type="project" value="TreeGrafter"/>
</dbReference>
<dbReference type="AlphaFoldDB" id="A0A9Q0HG02"/>
<dbReference type="Gene3D" id="2.130.10.10">
    <property type="entry name" value="YVTN repeat-like/Quinoprotein amine dehydrogenase"/>
    <property type="match status" value="1"/>
</dbReference>
<dbReference type="PANTHER" id="PTHR37253">
    <property type="entry name" value="PROTEIN GAMETE EXPRESSED 3"/>
    <property type="match status" value="1"/>
</dbReference>
<dbReference type="PANTHER" id="PTHR37253:SF1">
    <property type="entry name" value="PROTEIN GAMETE EXPRESSED 3"/>
    <property type="match status" value="1"/>
</dbReference>
<sequence length="694" mass="77082">MPPTFLFVLLLQLQAAHSISRWPQFNRSPWGSHSFPAEESVRQTYRLSRPLIGDEGRIYTCSGQNLLAFESNGSIGWAISLNYTCNTEIIPVQDDRGRIYLTAENRVLRINPSVTGTFAAEIFFSLESTREGESEIIGLAVSMISSSIFITIKNRGLFAFKLNGKLLWSAGPVLYRSGYRQGCKKNITDCYFASAPVIDQCEASLYITNTEGQLYSLSLRSPHFKWIQDFSDFDKLLTITPGNNGRVYVTIPVRAIVLALDVSTGNFLWQKSIGSLSSVDCLPVVDADGWISIGSVDGFLYSFSPTGDLKKFPRVTALDSVVQVSPVLDCSGFAVYISQTRMDGKISRTIGEYTYVSAVKPINVVFTLLVPATGAIYWIEKDLDKFSSLLLESDLHHFALDERLLLAFITSAKIGNPLPCRTKRQNLALSCSQARPNQQKIYTGNKREILLFLLFQTAVLVLLAGFVRFCWIFWSKKKLQCQNLGKFLKKRRSLRVTKKAFDRTITELEQKAAEEAVGTEVLEKLGDLVREKEGIERKLATSYSLGKDAAGTQPKSLLPLYEGRSKSYSFQGTRNESVTIFHKLSDTSASETSSSYSSSSSNSESSAREVSSYNHGDQGSASKGRAPLEIEPWESPSGQASDLQGFMNPLFVEHTLGELKEADIHDEAGVMEPIYQGSSSRGVWLKRRTLSSTN</sequence>
<gene>
    <name evidence="4" type="ORF">NE237_016420</name>
</gene>
<protein>
    <recommendedName>
        <fullName evidence="6">Protein GAMETE EXPRESSED 3</fullName>
    </recommendedName>
</protein>
<name>A0A9Q0HG02_9MAGN</name>
<dbReference type="InterPro" id="IPR018391">
    <property type="entry name" value="PQQ_b-propeller_rpt"/>
</dbReference>
<dbReference type="OrthoDB" id="19653at2759"/>
<keyword evidence="2" id="KW-1133">Transmembrane helix</keyword>
<dbReference type="Proteomes" id="UP001141806">
    <property type="component" value="Unassembled WGS sequence"/>
</dbReference>
<dbReference type="GO" id="GO:0005886">
    <property type="term" value="C:plasma membrane"/>
    <property type="evidence" value="ECO:0007669"/>
    <property type="project" value="TreeGrafter"/>
</dbReference>
<dbReference type="InterPro" id="IPR015943">
    <property type="entry name" value="WD40/YVTN_repeat-like_dom_sf"/>
</dbReference>
<dbReference type="FunFam" id="2.130.10.10:FF:001929">
    <property type="entry name" value="Protein GAMETE EXPRESSED 3"/>
    <property type="match status" value="1"/>
</dbReference>
<evidence type="ECO:0008006" key="6">
    <source>
        <dbReference type="Google" id="ProtNLM"/>
    </source>
</evidence>
<feature type="region of interest" description="Disordered" evidence="1">
    <location>
        <begin position="589"/>
        <end position="624"/>
    </location>
</feature>
<feature type="compositionally biased region" description="Low complexity" evidence="1">
    <location>
        <begin position="589"/>
        <end position="614"/>
    </location>
</feature>
<evidence type="ECO:0000256" key="3">
    <source>
        <dbReference type="SAM" id="SignalP"/>
    </source>
</evidence>
<comment type="caution">
    <text evidence="4">The sequence shown here is derived from an EMBL/GenBank/DDBJ whole genome shotgun (WGS) entry which is preliminary data.</text>
</comment>
<keyword evidence="2" id="KW-0472">Membrane</keyword>
<keyword evidence="3" id="KW-0732">Signal</keyword>